<dbReference type="Proteomes" id="UP000465810">
    <property type="component" value="Unassembled WGS sequence"/>
</dbReference>
<feature type="transmembrane region" description="Helical" evidence="1">
    <location>
        <begin position="20"/>
        <end position="41"/>
    </location>
</feature>
<keyword evidence="1" id="KW-0472">Membrane</keyword>
<accession>A0A7X4GGE7</accession>
<reference evidence="2 3" key="1">
    <citation type="submission" date="2019-12" db="EMBL/GenBank/DDBJ databases">
        <authorList>
            <person name="Feng G."/>
            <person name="Zhu H."/>
        </authorList>
    </citation>
    <scope>NUCLEOTIDE SEQUENCE [LARGE SCALE GENOMIC DNA]</scope>
    <source>
        <strain evidence="2 3">FGD1</strain>
    </source>
</reference>
<evidence type="ECO:0000313" key="2">
    <source>
        <dbReference type="EMBL" id="MYL98158.1"/>
    </source>
</evidence>
<keyword evidence="1" id="KW-1133">Transmembrane helix</keyword>
<sequence>MRLLRFLSKITRSEGGTSSIEYGLILAFVVLVMHLALQALAGETVTMWSNVASKSSKAALGNQN</sequence>
<proteinExistence type="predicted"/>
<protein>
    <submittedName>
        <fullName evidence="2">Flp family type IVb pilin</fullName>
    </submittedName>
</protein>
<organism evidence="2 3">
    <name type="scientific">Novosphingobium silvae</name>
    <dbReference type="NCBI Taxonomy" id="2692619"/>
    <lineage>
        <taxon>Bacteria</taxon>
        <taxon>Pseudomonadati</taxon>
        <taxon>Pseudomonadota</taxon>
        <taxon>Alphaproteobacteria</taxon>
        <taxon>Sphingomonadales</taxon>
        <taxon>Sphingomonadaceae</taxon>
        <taxon>Novosphingobium</taxon>
    </lineage>
</organism>
<evidence type="ECO:0000256" key="1">
    <source>
        <dbReference type="SAM" id="Phobius"/>
    </source>
</evidence>
<keyword evidence="3" id="KW-1185">Reference proteome</keyword>
<dbReference type="RefSeq" id="WP_160985872.1">
    <property type="nucleotide sequence ID" value="NZ_WVTD01000006.1"/>
</dbReference>
<dbReference type="EMBL" id="WVTD01000006">
    <property type="protein sequence ID" value="MYL98158.1"/>
    <property type="molecule type" value="Genomic_DNA"/>
</dbReference>
<comment type="caution">
    <text evidence="2">The sequence shown here is derived from an EMBL/GenBank/DDBJ whole genome shotgun (WGS) entry which is preliminary data.</text>
</comment>
<gene>
    <name evidence="2" type="ORF">GR702_10305</name>
</gene>
<keyword evidence="1" id="KW-0812">Transmembrane</keyword>
<name>A0A7X4GGE7_9SPHN</name>
<evidence type="ECO:0000313" key="3">
    <source>
        <dbReference type="Proteomes" id="UP000465810"/>
    </source>
</evidence>
<dbReference type="AlphaFoldDB" id="A0A7X4GGE7"/>